<dbReference type="InterPro" id="IPR006059">
    <property type="entry name" value="SBP"/>
</dbReference>
<keyword evidence="2 6" id="KW-0732">Signal</keyword>
<dbReference type="Proteomes" id="UP000680132">
    <property type="component" value="Unassembled WGS sequence"/>
</dbReference>
<keyword evidence="3" id="KW-0472">Membrane</keyword>
<name>A0A939QPM9_9MICO</name>
<dbReference type="InterPro" id="IPR050490">
    <property type="entry name" value="Bact_solute-bd_prot1"/>
</dbReference>
<dbReference type="PANTHER" id="PTHR43649:SF33">
    <property type="entry name" value="POLYGALACTURONAN_RHAMNOGALACTURONAN-BINDING PROTEIN YTCQ"/>
    <property type="match status" value="1"/>
</dbReference>
<accession>A0A939QPM9</accession>
<evidence type="ECO:0000256" key="4">
    <source>
        <dbReference type="ARBA" id="ARBA00023139"/>
    </source>
</evidence>
<proteinExistence type="predicted"/>
<dbReference type="PROSITE" id="PS51257">
    <property type="entry name" value="PROKAR_LIPOPROTEIN"/>
    <property type="match status" value="1"/>
</dbReference>
<comment type="caution">
    <text evidence="7">The sequence shown here is derived from an EMBL/GenBank/DDBJ whole genome shotgun (WGS) entry which is preliminary data.</text>
</comment>
<keyword evidence="5" id="KW-0449">Lipoprotein</keyword>
<evidence type="ECO:0000256" key="3">
    <source>
        <dbReference type="ARBA" id="ARBA00023136"/>
    </source>
</evidence>
<evidence type="ECO:0000256" key="1">
    <source>
        <dbReference type="ARBA" id="ARBA00022475"/>
    </source>
</evidence>
<evidence type="ECO:0000313" key="7">
    <source>
        <dbReference type="EMBL" id="MBO3662648.1"/>
    </source>
</evidence>
<keyword evidence="8" id="KW-1185">Reference proteome</keyword>
<keyword evidence="4" id="KW-0564">Palmitate</keyword>
<keyword evidence="1" id="KW-1003">Cell membrane</keyword>
<organism evidence="7 8">
    <name type="scientific">Microbacterium stercoris</name>
    <dbReference type="NCBI Taxonomy" id="2820289"/>
    <lineage>
        <taxon>Bacteria</taxon>
        <taxon>Bacillati</taxon>
        <taxon>Actinomycetota</taxon>
        <taxon>Actinomycetes</taxon>
        <taxon>Micrococcales</taxon>
        <taxon>Microbacteriaceae</taxon>
        <taxon>Microbacterium</taxon>
    </lineage>
</organism>
<dbReference type="EMBL" id="JAGFOA010000001">
    <property type="protein sequence ID" value="MBO3662648.1"/>
    <property type="molecule type" value="Genomic_DNA"/>
</dbReference>
<dbReference type="AlphaFoldDB" id="A0A939QPM9"/>
<evidence type="ECO:0000313" key="8">
    <source>
        <dbReference type="Proteomes" id="UP000680132"/>
    </source>
</evidence>
<evidence type="ECO:0000256" key="6">
    <source>
        <dbReference type="SAM" id="SignalP"/>
    </source>
</evidence>
<sequence>MKIRYKVLALGAVSTLALGLAACSGGSGEKPGEGDGATIGAEQSVGAMEDFEVGTTFKATEPVEFGLTYRDHPNYPLKDDWLILSELEKNQNVSFDIQSIPLADFGTKRTQLIQTGDAADIIPSTYVADVQNVTAGLLPISEYLDYLPNFTDKIEKWGLEGELDRTRDADGKFYVLPGLLEAAKPDYTIAIRQDWWDAAGLEDPKTWDEFAEQLAKIKELHPELAYPYTERWNTTNNNQPMAAVLQAAAGNFGTEAGWGFGDGVTWNGSEFEFSGTQDGFKDLLTYFHGLVADGLLDPDGITQDDDTAKAKFTTGKVAAISSNSQVITEYRTGFTEAGNADAVVRNIVVPGGPAGDIMDATTGGHFESGLALSKDTAKKPYFKALLQYVDWLYFSDEGMEFAKWGVKGQTYDVEGDKRHLLPGIDWNGTNPDAGAEPKMLNTDFGFYNGVFLLAHGSTVDLVQSTLNPEVVEFQATMNERKEVADGGPGIPLTEVQRSKIAVSQANLTGAVHTATAQFIKGDRDLADWDAYVAELQGLGMDEYVATMNEAAGVK</sequence>
<reference evidence="7" key="1">
    <citation type="submission" date="2021-03" db="EMBL/GenBank/DDBJ databases">
        <title>Microbacterium sp. nov., a novel actinobacterium isolated from cow dung.</title>
        <authorList>
            <person name="Zhang L."/>
        </authorList>
    </citation>
    <scope>NUCLEOTIDE SEQUENCE</scope>
    <source>
        <strain evidence="7">NEAU-LLB</strain>
    </source>
</reference>
<dbReference type="Gene3D" id="3.40.190.10">
    <property type="entry name" value="Periplasmic binding protein-like II"/>
    <property type="match status" value="2"/>
</dbReference>
<gene>
    <name evidence="7" type="ORF">J5V96_03880</name>
</gene>
<dbReference type="SUPFAM" id="SSF53850">
    <property type="entry name" value="Periplasmic binding protein-like II"/>
    <property type="match status" value="1"/>
</dbReference>
<dbReference type="RefSeq" id="WP_208500301.1">
    <property type="nucleotide sequence ID" value="NZ_JAGFOA010000001.1"/>
</dbReference>
<feature type="chain" id="PRO_5037579471" evidence="6">
    <location>
        <begin position="23"/>
        <end position="554"/>
    </location>
</feature>
<evidence type="ECO:0000256" key="2">
    <source>
        <dbReference type="ARBA" id="ARBA00022729"/>
    </source>
</evidence>
<protein>
    <submittedName>
        <fullName evidence="7">Extracellular solute-binding protein</fullName>
    </submittedName>
</protein>
<dbReference type="PANTHER" id="PTHR43649">
    <property type="entry name" value="ARABINOSE-BINDING PROTEIN-RELATED"/>
    <property type="match status" value="1"/>
</dbReference>
<evidence type="ECO:0000256" key="5">
    <source>
        <dbReference type="ARBA" id="ARBA00023288"/>
    </source>
</evidence>
<dbReference type="Pfam" id="PF01547">
    <property type="entry name" value="SBP_bac_1"/>
    <property type="match status" value="1"/>
</dbReference>
<feature type="signal peptide" evidence="6">
    <location>
        <begin position="1"/>
        <end position="22"/>
    </location>
</feature>